<reference evidence="2" key="1">
    <citation type="journal article" date="2021" name="Proc. Natl. Acad. Sci. U.S.A.">
        <title>A Catalog of Tens of Thousands of Viruses from Human Metagenomes Reveals Hidden Associations with Chronic Diseases.</title>
        <authorList>
            <person name="Tisza M.J."/>
            <person name="Buck C.B."/>
        </authorList>
    </citation>
    <scope>NUCLEOTIDE SEQUENCE</scope>
    <source>
        <strain evidence="2">CtiJY10</strain>
    </source>
</reference>
<feature type="domain" description="PD-(D/E)XK endonuclease-like" evidence="1">
    <location>
        <begin position="2"/>
        <end position="289"/>
    </location>
</feature>
<dbReference type="Pfam" id="PF12705">
    <property type="entry name" value="PDDEXK_1"/>
    <property type="match status" value="1"/>
</dbReference>
<sequence length="310" mass="36426">MSTYLNCPYQHWLRYVRRLEKKAPERPLYFGTDFHRLLELRNDPVALKEAKQAIKDTYYELPASQQGILGENYIDDLFTIFKDYRRLYRDVRQPQVTEKEFELEVGRISNEPIVFVGKIDELYLMKRQGVKYITIGEHKTFTNKPSAETLVMNTQKCLYAKAAYLLKGVLPDKVKWDYIKSTPAAEPIWLEKTGRFSEATSTKITPMSWRRACKSRDIIDPEILHKGDRYKDNITEFFFQVELPIDPKMVDIIWDGYLYTAQNIIRCGANNKTHNVTRNCSWCSYHDICYAEMTGGDVEYTIAKDFVEKE</sequence>
<evidence type="ECO:0000259" key="1">
    <source>
        <dbReference type="Pfam" id="PF12705"/>
    </source>
</evidence>
<organism evidence="2">
    <name type="scientific">Podoviridae sp. ctiJY10</name>
    <dbReference type="NCBI Taxonomy" id="2826572"/>
    <lineage>
        <taxon>Viruses</taxon>
        <taxon>Duplodnaviria</taxon>
        <taxon>Heunggongvirae</taxon>
        <taxon>Uroviricota</taxon>
        <taxon>Caudoviricetes</taxon>
    </lineage>
</organism>
<protein>
    <submittedName>
        <fullName evidence="2">PD-(D/E)XK nuclease superfamily protein</fullName>
    </submittedName>
</protein>
<dbReference type="InterPro" id="IPR011604">
    <property type="entry name" value="PDDEXK-like_dom_sf"/>
</dbReference>
<proteinExistence type="predicted"/>
<dbReference type="Gene3D" id="3.90.320.10">
    <property type="match status" value="1"/>
</dbReference>
<dbReference type="EMBL" id="BK015060">
    <property type="protein sequence ID" value="DAD89361.1"/>
    <property type="molecule type" value="Genomic_DNA"/>
</dbReference>
<dbReference type="InterPro" id="IPR038726">
    <property type="entry name" value="PDDEXK_AddAB-type"/>
</dbReference>
<accession>A0A8S5N416</accession>
<name>A0A8S5N416_9CAUD</name>
<evidence type="ECO:0000313" key="2">
    <source>
        <dbReference type="EMBL" id="DAD89361.1"/>
    </source>
</evidence>